<dbReference type="SUPFAM" id="SSF90229">
    <property type="entry name" value="CCCH zinc finger"/>
    <property type="match status" value="1"/>
</dbReference>
<dbReference type="InterPro" id="IPR019787">
    <property type="entry name" value="Znf_PHD-finger"/>
</dbReference>
<evidence type="ECO:0000256" key="1">
    <source>
        <dbReference type="ARBA" id="ARBA00022723"/>
    </source>
</evidence>
<dbReference type="SUPFAM" id="SSF57903">
    <property type="entry name" value="FYVE/PHD zinc finger"/>
    <property type="match status" value="1"/>
</dbReference>
<feature type="region of interest" description="Disordered" evidence="6">
    <location>
        <begin position="15"/>
        <end position="75"/>
    </location>
</feature>
<dbReference type="InterPro" id="IPR001965">
    <property type="entry name" value="Znf_PHD"/>
</dbReference>
<evidence type="ECO:0000259" key="8">
    <source>
        <dbReference type="PROSITE" id="PS50103"/>
    </source>
</evidence>
<evidence type="ECO:0000256" key="6">
    <source>
        <dbReference type="SAM" id="MobiDB-lite"/>
    </source>
</evidence>
<feature type="domain" description="DM2" evidence="11">
    <location>
        <begin position="400"/>
        <end position="483"/>
    </location>
</feature>
<dbReference type="Pfam" id="PF02213">
    <property type="entry name" value="GYF"/>
    <property type="match status" value="1"/>
</dbReference>
<feature type="domain" description="PHD-type" evidence="7">
    <location>
        <begin position="79"/>
        <end position="145"/>
    </location>
</feature>
<feature type="region of interest" description="Disordered" evidence="6">
    <location>
        <begin position="1343"/>
        <end position="1368"/>
    </location>
</feature>
<dbReference type="InterPro" id="IPR000571">
    <property type="entry name" value="Znf_CCCH"/>
</dbReference>
<dbReference type="Gene3D" id="1.10.245.10">
    <property type="entry name" value="SWIB/MDM2 domain"/>
    <property type="match status" value="1"/>
</dbReference>
<name>A0A8X8WEF0_SALSN</name>
<comment type="caution">
    <text evidence="12">The sequence shown here is derived from an EMBL/GenBank/DDBJ whole genome shotgun (WGS) entry which is preliminary data.</text>
</comment>
<dbReference type="EMBL" id="PNBA02000018">
    <property type="protein sequence ID" value="KAG6392793.1"/>
    <property type="molecule type" value="Genomic_DNA"/>
</dbReference>
<feature type="compositionally biased region" description="Basic residues" evidence="6">
    <location>
        <begin position="49"/>
        <end position="58"/>
    </location>
</feature>
<dbReference type="InterPro" id="IPR019786">
    <property type="entry name" value="Zinc_finger_PHD-type_CS"/>
</dbReference>
<dbReference type="SMART" id="SM00249">
    <property type="entry name" value="PHD"/>
    <property type="match status" value="1"/>
</dbReference>
<evidence type="ECO:0000256" key="3">
    <source>
        <dbReference type="ARBA" id="ARBA00022833"/>
    </source>
</evidence>
<reference evidence="12" key="1">
    <citation type="submission" date="2018-01" db="EMBL/GenBank/DDBJ databases">
        <authorList>
            <person name="Mao J.F."/>
        </authorList>
    </citation>
    <scope>NUCLEOTIDE SEQUENCE</scope>
    <source>
        <strain evidence="12">Huo1</strain>
        <tissue evidence="12">Leaf</tissue>
    </source>
</reference>
<dbReference type="InterPro" id="IPR003169">
    <property type="entry name" value="GYF"/>
</dbReference>
<dbReference type="PANTHER" id="PTHR46695">
    <property type="entry name" value="ZINC FINGER CCCH DOMAIN-CONTAINING PROTEIN 44-RELATED"/>
    <property type="match status" value="1"/>
</dbReference>
<evidence type="ECO:0000313" key="12">
    <source>
        <dbReference type="EMBL" id="KAG6392793.1"/>
    </source>
</evidence>
<feature type="compositionally biased region" description="Basic and acidic residues" evidence="6">
    <location>
        <begin position="768"/>
        <end position="777"/>
    </location>
</feature>
<dbReference type="SMART" id="SM00444">
    <property type="entry name" value="GYF"/>
    <property type="match status" value="1"/>
</dbReference>
<evidence type="ECO:0000313" key="13">
    <source>
        <dbReference type="Proteomes" id="UP000298416"/>
    </source>
</evidence>
<dbReference type="SMART" id="SM00151">
    <property type="entry name" value="SWIB"/>
    <property type="match status" value="1"/>
</dbReference>
<dbReference type="InterPro" id="IPR004343">
    <property type="entry name" value="Plus-3_dom"/>
</dbReference>
<dbReference type="Pfam" id="PF02201">
    <property type="entry name" value="SWIB"/>
    <property type="match status" value="1"/>
</dbReference>
<dbReference type="SMART" id="SM00719">
    <property type="entry name" value="Plus3"/>
    <property type="match status" value="1"/>
</dbReference>
<feature type="compositionally biased region" description="Basic and acidic residues" evidence="6">
    <location>
        <begin position="948"/>
        <end position="959"/>
    </location>
</feature>
<evidence type="ECO:0008006" key="14">
    <source>
        <dbReference type="Google" id="ProtNLM"/>
    </source>
</evidence>
<keyword evidence="1 5" id="KW-0479">Metal-binding</keyword>
<evidence type="ECO:0000256" key="5">
    <source>
        <dbReference type="PROSITE-ProRule" id="PRU00723"/>
    </source>
</evidence>
<evidence type="ECO:0000259" key="11">
    <source>
        <dbReference type="PROSITE" id="PS51925"/>
    </source>
</evidence>
<dbReference type="Gene3D" id="3.90.70.200">
    <property type="entry name" value="Plus-3 domain"/>
    <property type="match status" value="1"/>
</dbReference>
<dbReference type="InterPro" id="IPR013083">
    <property type="entry name" value="Znf_RING/FYVE/PHD"/>
</dbReference>
<evidence type="ECO:0000256" key="4">
    <source>
        <dbReference type="ARBA" id="ARBA00023125"/>
    </source>
</evidence>
<dbReference type="PROSITE" id="PS51360">
    <property type="entry name" value="PLUS3"/>
    <property type="match status" value="1"/>
</dbReference>
<dbReference type="InterPro" id="IPR011011">
    <property type="entry name" value="Znf_FYVE_PHD"/>
</dbReference>
<feature type="zinc finger region" description="C3H1-type" evidence="5">
    <location>
        <begin position="1505"/>
        <end position="1530"/>
    </location>
</feature>
<dbReference type="InterPro" id="IPR036855">
    <property type="entry name" value="Znf_CCCH_sf"/>
</dbReference>
<feature type="compositionally biased region" description="Low complexity" evidence="6">
    <location>
        <begin position="30"/>
        <end position="44"/>
    </location>
</feature>
<dbReference type="GO" id="GO:0003677">
    <property type="term" value="F:DNA binding"/>
    <property type="evidence" value="ECO:0007669"/>
    <property type="project" value="UniProtKB-KW"/>
</dbReference>
<feature type="compositionally biased region" description="Basic and acidic residues" evidence="6">
    <location>
        <begin position="1030"/>
        <end position="1041"/>
    </location>
</feature>
<accession>A0A8X8WEF0</accession>
<dbReference type="PROSITE" id="PS50016">
    <property type="entry name" value="ZF_PHD_2"/>
    <property type="match status" value="1"/>
</dbReference>
<reference evidence="12" key="2">
    <citation type="submission" date="2020-08" db="EMBL/GenBank/DDBJ databases">
        <title>Plant Genome Project.</title>
        <authorList>
            <person name="Zhang R.-G."/>
        </authorList>
    </citation>
    <scope>NUCLEOTIDE SEQUENCE</scope>
    <source>
        <strain evidence="12">Huo1</strain>
        <tissue evidence="12">Leaf</tissue>
    </source>
</reference>
<feature type="region of interest" description="Disordered" evidence="6">
    <location>
        <begin position="936"/>
        <end position="1070"/>
    </location>
</feature>
<dbReference type="PROSITE" id="PS50103">
    <property type="entry name" value="ZF_C3H1"/>
    <property type="match status" value="1"/>
</dbReference>
<keyword evidence="13" id="KW-1185">Reference proteome</keyword>
<dbReference type="Pfam" id="PF25980">
    <property type="entry name" value="NERD_plant"/>
    <property type="match status" value="1"/>
</dbReference>
<protein>
    <recommendedName>
        <fullName evidence="14">Zinc finger CCCH domain-containing protein 44</fullName>
    </recommendedName>
</protein>
<feature type="region of interest" description="Disordered" evidence="6">
    <location>
        <begin position="768"/>
        <end position="877"/>
    </location>
</feature>
<dbReference type="SUPFAM" id="SSF55277">
    <property type="entry name" value="GYF domain"/>
    <property type="match status" value="1"/>
</dbReference>
<evidence type="ECO:0000259" key="10">
    <source>
        <dbReference type="PROSITE" id="PS51360"/>
    </source>
</evidence>
<feature type="compositionally biased region" description="Basic and acidic residues" evidence="6">
    <location>
        <begin position="1050"/>
        <end position="1067"/>
    </location>
</feature>
<dbReference type="InterPro" id="IPR003121">
    <property type="entry name" value="SWIB_MDM2_domain"/>
</dbReference>
<feature type="compositionally biased region" description="Gly residues" evidence="6">
    <location>
        <begin position="1470"/>
        <end position="1481"/>
    </location>
</feature>
<evidence type="ECO:0000259" key="9">
    <source>
        <dbReference type="PROSITE" id="PS50829"/>
    </source>
</evidence>
<dbReference type="Pfam" id="PF03126">
    <property type="entry name" value="Plus-3"/>
    <property type="match status" value="1"/>
</dbReference>
<dbReference type="FunFam" id="3.30.40.10:FF:000303">
    <property type="entry name" value="Zinc finger CCCH domain-containing protein 19"/>
    <property type="match status" value="1"/>
</dbReference>
<dbReference type="Proteomes" id="UP000298416">
    <property type="component" value="Unassembled WGS sequence"/>
</dbReference>
<dbReference type="InterPro" id="IPR036885">
    <property type="entry name" value="SWIB_MDM2_dom_sf"/>
</dbReference>
<dbReference type="GO" id="GO:0008270">
    <property type="term" value="F:zinc ion binding"/>
    <property type="evidence" value="ECO:0007669"/>
    <property type="project" value="UniProtKB-KW"/>
</dbReference>
<feature type="region of interest" description="Disordered" evidence="6">
    <location>
        <begin position="1434"/>
        <end position="1501"/>
    </location>
</feature>
<keyword evidence="3 5" id="KW-0862">Zinc</keyword>
<dbReference type="PROSITE" id="PS51925">
    <property type="entry name" value="SWIB_MDM2"/>
    <property type="match status" value="1"/>
</dbReference>
<gene>
    <name evidence="12" type="ORF">SASPL_147019</name>
</gene>
<feature type="compositionally biased region" description="Polar residues" evidence="6">
    <location>
        <begin position="1304"/>
        <end position="1327"/>
    </location>
</feature>
<feature type="compositionally biased region" description="Polar residues" evidence="6">
    <location>
        <begin position="836"/>
        <end position="871"/>
    </location>
</feature>
<organism evidence="12">
    <name type="scientific">Salvia splendens</name>
    <name type="common">Scarlet sage</name>
    <dbReference type="NCBI Taxonomy" id="180675"/>
    <lineage>
        <taxon>Eukaryota</taxon>
        <taxon>Viridiplantae</taxon>
        <taxon>Streptophyta</taxon>
        <taxon>Embryophyta</taxon>
        <taxon>Tracheophyta</taxon>
        <taxon>Spermatophyta</taxon>
        <taxon>Magnoliopsida</taxon>
        <taxon>eudicotyledons</taxon>
        <taxon>Gunneridae</taxon>
        <taxon>Pentapetalae</taxon>
        <taxon>asterids</taxon>
        <taxon>lamiids</taxon>
        <taxon>Lamiales</taxon>
        <taxon>Lamiaceae</taxon>
        <taxon>Nepetoideae</taxon>
        <taxon>Mentheae</taxon>
        <taxon>Salviinae</taxon>
        <taxon>Salvia</taxon>
        <taxon>Salvia subgen. Calosphace</taxon>
        <taxon>core Calosphace</taxon>
    </lineage>
</organism>
<feature type="domain" description="C3H1-type" evidence="8">
    <location>
        <begin position="1505"/>
        <end position="1530"/>
    </location>
</feature>
<proteinExistence type="predicted"/>
<sequence length="1530" mass="169178">MENIEALLAAVAAQTQGFGDDDDDDEMGNSAASAASRPVPAPGRAIGGGKRRRGRPPKPQHAAKPPPPPKRRKVEDEEDDVCFICLNGGSLVLCDRKGCPKAYHPACIKRDEAFFQSTAKWNCGWHICSACQKASSFMCYTCTNSWCKSCIKNEEFVRVRGNKGFCSTCIKPIMLIENKEQATDDLIIVDFDDELSWEYLFKMYWLLLKEKLSLTFDEINQAKNPWKVVATVACKPQCDNVFPVSVSGEVSPSNKTTKHLELNKPRVDINFVPHDCLRTSSNVDHIEKLLSNKEEMRSQCDKDTLKPNMDKVTVQHDGLKTSINGDHIEKLHTNKEEMGSQCNSNDTLKPNMDKVTNQTNTEKATDDSIIKKNLDSLSPVKDANMPCISQNMNTRESDKIAVDSEWASKELLEFVAHMKNGDTQAIAQSDIQILVLDYIKRNNLRDPRWKSHIICDQRLKSLFGKSRVGHIEMLKLLEFHFLMKDDSLKSSFIPAGSVSSVENDVESNGKMFVLAMPASSRKRKSCKKGEDKGQKHDSNEYAAVDVYNIRLIYMRRNLVEKLLDDHENFNNKVIGSIVRIRISTNDHKTQIHRLVQVVGTSRVSEPYRIGNRTADAMLEVLNLDKKEVVSIDGISNQEFTEEECGRLRQSIRCGLVKHFTVVSSHVSLLLKLIVNFKTTGPLKAVCLQGEVQTKAVALQSVRVNNWLEAEILRLNHLRDRASERGYTKEYPSFMATSYIPHFDFFTLLECVKELQLLKSPEERRRRIAEVPEIHADPKMNPNYDSEEDDRSVGDSKKDEYVRPSHFRFPQNAQKTSSNKKGKEERYTEAKEKIIENTDTNGSSSGRNEQATQRSDLETSTATVCTGNSPSAETEKLWHYRDPNGKIQGPFSMMQLRKWNTTSLFPPHMRIWTNHEQYNSLLLTDALSGKLHVPSDLSRARSSGLHGKRPPDGINVREETSGTSRDGNKQAEATGILKVGDSSSSSRPQCWDLLKDSNSSVDDVKVHTFPPPSSPGMIPAALTDQFQGEDDPNRSSQTEEKNSVGLTESPMTRELEEDRSGKPSEENLRPLNINLSSNGIESAPVLEPSSSCKPAEDVNVLFLPSPTPEIENQPFVSADVPAQNSGVLELLSPPNSNNGNEGAEATQTKPDGFVSLPMSNSGPVCNGSIQLPEVADEWCGYSPTPARPSIQEWDPASIPASPSKHPEVKIDTMDTMPPDSASHPTSNMPDWHAMMNEPFEFIDLGENSVSDLLAEVDAMESQGALCSPTSAIKFAREFLLDDCIDDCSSSIEEFSSVLEPQKGNVLSSTSDVNLSPQSSEPSKQSGTSPVDAFDFFRRSCNSSASSEGETNAPVHCSDAGSEIHPPTPTYVNQVITGAAVAPGTGSEKSDPGWGTMQGNIGNINLVTVQGNVNLVLGEPSQGMANLGWGTNVGPAWPNSSTNRSPRDGSLLWDGQRKYSGERFNSPRERGGYQGGGEGGYGNGRSRQPWGRPPYGGGSGGYSRPLPKGQRICRFYEGGHCKKGAFCDYLHP</sequence>
<dbReference type="InterPro" id="IPR036128">
    <property type="entry name" value="Plus3-like_sf"/>
</dbReference>
<dbReference type="InterPro" id="IPR019835">
    <property type="entry name" value="SWIB_domain"/>
</dbReference>
<dbReference type="PROSITE" id="PS01359">
    <property type="entry name" value="ZF_PHD_1"/>
    <property type="match status" value="1"/>
</dbReference>
<feature type="region of interest" description="Disordered" evidence="6">
    <location>
        <begin position="1304"/>
        <end position="1329"/>
    </location>
</feature>
<dbReference type="CDD" id="cd15568">
    <property type="entry name" value="PHD5_NSD"/>
    <property type="match status" value="1"/>
</dbReference>
<dbReference type="PANTHER" id="PTHR46695:SF4">
    <property type="entry name" value="ZINC FINGER CCCH DOMAIN-CONTAINING PROTEIN 44"/>
    <property type="match status" value="1"/>
</dbReference>
<evidence type="ECO:0000256" key="2">
    <source>
        <dbReference type="ARBA" id="ARBA00022771"/>
    </source>
</evidence>
<dbReference type="Gene3D" id="3.30.40.10">
    <property type="entry name" value="Zinc/RING finger domain, C3HC4 (zinc finger)"/>
    <property type="match status" value="1"/>
</dbReference>
<feature type="domain" description="GYF" evidence="9">
    <location>
        <begin position="874"/>
        <end position="927"/>
    </location>
</feature>
<dbReference type="Gene3D" id="3.30.1490.40">
    <property type="match status" value="1"/>
</dbReference>
<evidence type="ECO:0000259" key="7">
    <source>
        <dbReference type="PROSITE" id="PS50016"/>
    </source>
</evidence>
<dbReference type="CDD" id="cd10567">
    <property type="entry name" value="SWIB-MDM2_like"/>
    <property type="match status" value="1"/>
</dbReference>
<feature type="compositionally biased region" description="Basic and acidic residues" evidence="6">
    <location>
        <begin position="820"/>
        <end position="835"/>
    </location>
</feature>
<keyword evidence="4" id="KW-0238">DNA-binding</keyword>
<feature type="compositionally biased region" description="Basic and acidic residues" evidence="6">
    <location>
        <begin position="790"/>
        <end position="802"/>
    </location>
</feature>
<dbReference type="CDD" id="cd00072">
    <property type="entry name" value="GYF"/>
    <property type="match status" value="1"/>
</dbReference>
<dbReference type="InterPro" id="IPR035445">
    <property type="entry name" value="GYF-like_dom_sf"/>
</dbReference>
<feature type="compositionally biased region" description="Basic and acidic residues" evidence="6">
    <location>
        <begin position="1453"/>
        <end position="1469"/>
    </location>
</feature>
<dbReference type="PROSITE" id="PS50829">
    <property type="entry name" value="GYF"/>
    <property type="match status" value="1"/>
</dbReference>
<dbReference type="SUPFAM" id="SSF47592">
    <property type="entry name" value="SWIB/MDM2 domain"/>
    <property type="match status" value="1"/>
</dbReference>
<keyword evidence="2 5" id="KW-0863">Zinc-finger</keyword>
<dbReference type="SUPFAM" id="SSF159042">
    <property type="entry name" value="Plus3-like"/>
    <property type="match status" value="1"/>
</dbReference>
<feature type="domain" description="Plus3" evidence="10">
    <location>
        <begin position="543"/>
        <end position="678"/>
    </location>
</feature>
<dbReference type="InterPro" id="IPR058668">
    <property type="entry name" value="NERD_dom"/>
</dbReference>